<protein>
    <submittedName>
        <fullName evidence="1">Putative ATPase domain containing protein</fullName>
    </submittedName>
</protein>
<dbReference type="InterPro" id="IPR027417">
    <property type="entry name" value="P-loop_NTPase"/>
</dbReference>
<accession>A0A6H2A4P4</accession>
<dbReference type="EMBL" id="MT144517">
    <property type="protein sequence ID" value="QJA54557.1"/>
    <property type="molecule type" value="Genomic_DNA"/>
</dbReference>
<sequence length="234" mass="26819">MSNTVLILGDTGSGKSRAIKGLNPKETVVINVIGKSLPWRGWQNDYKKYNKETKEGNIWDTRNVESILKIFKEVSDNRPEVKNIIVDDFQYTLSFEYLERAQERSYDKFNDIGQNTYFMLTRSKTLRDDLTVFFLSHIEQGVDAYGATKTKIKTVGKLVDDKITPEGLFTIVLLAQQQRTLEGIKYGFVTNSDGTNTSKSPEEMFEDFIPNDLQYVKQKIHEYNTGVENADTTK</sequence>
<dbReference type="AlphaFoldDB" id="A0A6H2A4P4"/>
<proteinExistence type="predicted"/>
<reference evidence="1" key="1">
    <citation type="submission" date="2020-03" db="EMBL/GenBank/DDBJ databases">
        <title>The deep terrestrial virosphere.</title>
        <authorList>
            <person name="Holmfeldt K."/>
            <person name="Nilsson E."/>
            <person name="Simone D."/>
            <person name="Lopez-Fernandez M."/>
            <person name="Wu X."/>
            <person name="de Brujin I."/>
            <person name="Lundin D."/>
            <person name="Andersson A."/>
            <person name="Bertilsson S."/>
            <person name="Dopson M."/>
        </authorList>
    </citation>
    <scope>NUCLEOTIDE SEQUENCE</scope>
    <source>
        <strain evidence="1">TM448A05254</strain>
    </source>
</reference>
<dbReference type="SUPFAM" id="SSF52540">
    <property type="entry name" value="P-loop containing nucleoside triphosphate hydrolases"/>
    <property type="match status" value="1"/>
</dbReference>
<organism evidence="1">
    <name type="scientific">viral metagenome</name>
    <dbReference type="NCBI Taxonomy" id="1070528"/>
    <lineage>
        <taxon>unclassified sequences</taxon>
        <taxon>metagenomes</taxon>
        <taxon>organismal metagenomes</taxon>
    </lineage>
</organism>
<evidence type="ECO:0000313" key="1">
    <source>
        <dbReference type="EMBL" id="QJA54557.1"/>
    </source>
</evidence>
<name>A0A6H2A4P4_9ZZZZ</name>
<gene>
    <name evidence="1" type="ORF">TM448A05254_0007</name>
</gene>